<dbReference type="InterPro" id="IPR050800">
    <property type="entry name" value="ARTD/PARP"/>
</dbReference>
<dbReference type="GO" id="GO:0005730">
    <property type="term" value="C:nucleolus"/>
    <property type="evidence" value="ECO:0007669"/>
    <property type="project" value="UniProtKB-SubCell"/>
</dbReference>
<keyword evidence="15" id="KW-0013">ADP-ribosylation</keyword>
<evidence type="ECO:0000256" key="16">
    <source>
        <dbReference type="ARBA" id="ARBA00022771"/>
    </source>
</evidence>
<evidence type="ECO:0000313" key="39">
    <source>
        <dbReference type="EMBL" id="JAS24429.1"/>
    </source>
</evidence>
<dbReference type="GO" id="GO:0140807">
    <property type="term" value="F:NAD+-protein-glutamate ADP-ribosyltransferase activity"/>
    <property type="evidence" value="ECO:0007669"/>
    <property type="project" value="RHEA"/>
</dbReference>
<evidence type="ECO:0000256" key="5">
    <source>
        <dbReference type="ARBA" id="ARBA00022454"/>
    </source>
</evidence>
<evidence type="ECO:0000256" key="14">
    <source>
        <dbReference type="ARBA" id="ARBA00022737"/>
    </source>
</evidence>
<evidence type="ECO:0000256" key="20">
    <source>
        <dbReference type="ARBA" id="ARBA00023027"/>
    </source>
</evidence>
<evidence type="ECO:0000256" key="11">
    <source>
        <dbReference type="ARBA" id="ARBA00022679"/>
    </source>
</evidence>
<keyword evidence="17 32" id="KW-0862">Zinc</keyword>
<dbReference type="SUPFAM" id="SSF142921">
    <property type="entry name" value="WGR domain-like"/>
    <property type="match status" value="1"/>
</dbReference>
<evidence type="ECO:0000256" key="13">
    <source>
        <dbReference type="ARBA" id="ARBA00022723"/>
    </source>
</evidence>
<evidence type="ECO:0000256" key="25">
    <source>
        <dbReference type="ARBA" id="ARBA00024164"/>
    </source>
</evidence>
<evidence type="ECO:0000256" key="24">
    <source>
        <dbReference type="ARBA" id="ARBA00024159"/>
    </source>
</evidence>
<evidence type="ECO:0000259" key="34">
    <source>
        <dbReference type="PROSITE" id="PS50064"/>
    </source>
</evidence>
<keyword evidence="19" id="KW-0805">Transcription regulation</keyword>
<evidence type="ECO:0000256" key="8">
    <source>
        <dbReference type="ARBA" id="ARBA00022533"/>
    </source>
</evidence>
<comment type="catalytic activity">
    <reaction evidence="24">
        <text>L-glutamyl-[protein] + NAD(+) = 5-O-(ADP-D-ribosyl)-L-glutamyl-[protein] + nicotinamide</text>
        <dbReference type="Rhea" id="RHEA:58224"/>
        <dbReference type="Rhea" id="RHEA-COMP:10208"/>
        <dbReference type="Rhea" id="RHEA-COMP:15089"/>
        <dbReference type="ChEBI" id="CHEBI:17154"/>
        <dbReference type="ChEBI" id="CHEBI:29973"/>
        <dbReference type="ChEBI" id="CHEBI:57540"/>
        <dbReference type="ChEBI" id="CHEBI:142540"/>
    </reaction>
    <physiologicalReaction direction="left-to-right" evidence="24">
        <dbReference type="Rhea" id="RHEA:58225"/>
    </physiologicalReaction>
</comment>
<evidence type="ECO:0000256" key="30">
    <source>
        <dbReference type="ARBA" id="ARBA00048575"/>
    </source>
</evidence>
<dbReference type="InterPro" id="IPR008893">
    <property type="entry name" value="WGR_domain"/>
</dbReference>
<reference evidence="39" key="1">
    <citation type="submission" date="2015-12" db="EMBL/GenBank/DDBJ databases">
        <title>De novo transcriptome assembly of four potential Pierce s Disease insect vectors from Arizona vineyards.</title>
        <authorList>
            <person name="Tassone E.E."/>
        </authorList>
    </citation>
    <scope>NUCLEOTIDE SEQUENCE</scope>
</reference>
<feature type="domain" description="PARP catalytic" evidence="36">
    <location>
        <begin position="771"/>
        <end position="996"/>
    </location>
</feature>
<dbReference type="PROSITE" id="PS50064">
    <property type="entry name" value="ZF_PARP_2"/>
    <property type="match status" value="2"/>
</dbReference>
<evidence type="ECO:0000256" key="12">
    <source>
        <dbReference type="ARBA" id="ARBA00022695"/>
    </source>
</evidence>
<dbReference type="InterPro" id="IPR008288">
    <property type="entry name" value="PARP"/>
</dbReference>
<dbReference type="FunFam" id="3.90.228.10:FF:000002">
    <property type="entry name" value="Poly [ADP-ribose] polymerase"/>
    <property type="match status" value="1"/>
</dbReference>
<dbReference type="GO" id="GO:0140808">
    <property type="term" value="F:NAD+-protein-tyrosine ADP-ribosyltransferase activity"/>
    <property type="evidence" value="ECO:0007669"/>
    <property type="project" value="RHEA"/>
</dbReference>
<dbReference type="PIRSF" id="PIRSF000489">
    <property type="entry name" value="NAD_ADPRT"/>
    <property type="match status" value="1"/>
</dbReference>
<dbReference type="GO" id="GO:0016779">
    <property type="term" value="F:nucleotidyltransferase activity"/>
    <property type="evidence" value="ECO:0007669"/>
    <property type="project" value="UniProtKB-KW"/>
</dbReference>
<evidence type="ECO:0000256" key="23">
    <source>
        <dbReference type="ARBA" id="ARBA00023242"/>
    </source>
</evidence>
<dbReference type="Gene3D" id="3.90.228.10">
    <property type="match status" value="1"/>
</dbReference>
<dbReference type="PROSITE" id="PS51060">
    <property type="entry name" value="PARP_ALPHA_HD"/>
    <property type="match status" value="1"/>
</dbReference>
<dbReference type="SUPFAM" id="SSF47587">
    <property type="entry name" value="Domain of poly(ADP-ribose) polymerase"/>
    <property type="match status" value="1"/>
</dbReference>
<dbReference type="Gene3D" id="3.30.1740.10">
    <property type="entry name" value="Zinc finger, PARP-type"/>
    <property type="match status" value="2"/>
</dbReference>
<dbReference type="GO" id="GO:0005694">
    <property type="term" value="C:chromosome"/>
    <property type="evidence" value="ECO:0007669"/>
    <property type="project" value="UniProtKB-SubCell"/>
</dbReference>
<comment type="subcellular location">
    <subcellularLocation>
        <location evidence="1">Chromosome</location>
    </subcellularLocation>
    <subcellularLocation>
        <location evidence="2">Cytoplasm</location>
        <location evidence="2">Cytosol</location>
    </subcellularLocation>
    <subcellularLocation>
        <location evidence="3">Nucleus</location>
        <location evidence="3">Nucleolus</location>
    </subcellularLocation>
</comment>
<dbReference type="SMART" id="SM01336">
    <property type="entry name" value="zf-PARP"/>
    <property type="match status" value="2"/>
</dbReference>
<evidence type="ECO:0000256" key="18">
    <source>
        <dbReference type="ARBA" id="ARBA00022859"/>
    </source>
</evidence>
<dbReference type="InterPro" id="IPR001510">
    <property type="entry name" value="Znf_PARP"/>
</dbReference>
<dbReference type="PROSITE" id="PS50172">
    <property type="entry name" value="BRCT"/>
    <property type="match status" value="1"/>
</dbReference>
<dbReference type="InterPro" id="IPR012982">
    <property type="entry name" value="PARP1-like_PADR1_Zn_ribbon"/>
</dbReference>
<evidence type="ECO:0000256" key="9">
    <source>
        <dbReference type="ARBA" id="ARBA00022588"/>
    </source>
</evidence>
<dbReference type="Pfam" id="PF08063">
    <property type="entry name" value="Zn_ribbon_PADR1"/>
    <property type="match status" value="1"/>
</dbReference>
<evidence type="ECO:0000256" key="21">
    <source>
        <dbReference type="ARBA" id="ARBA00023125"/>
    </source>
</evidence>
<dbReference type="GO" id="GO:0003677">
    <property type="term" value="F:DNA binding"/>
    <property type="evidence" value="ECO:0007669"/>
    <property type="project" value="UniProtKB-UniRule"/>
</dbReference>
<dbReference type="GO" id="GO:0140815">
    <property type="term" value="F:NAD+-protein-histidine ADP-ribosyltransferase activity"/>
    <property type="evidence" value="ECO:0007669"/>
    <property type="project" value="RHEA"/>
</dbReference>
<dbReference type="InterPro" id="IPR036930">
    <property type="entry name" value="WGR_dom_sf"/>
</dbReference>
<evidence type="ECO:0000256" key="33">
    <source>
        <dbReference type="SAM" id="MobiDB-lite"/>
    </source>
</evidence>
<keyword evidence="21 32" id="KW-0238">DNA-binding</keyword>
<keyword evidence="11 32" id="KW-0808">Transferase</keyword>
<proteinExistence type="inferred from homology"/>
<dbReference type="EMBL" id="GEDC01012869">
    <property type="protein sequence ID" value="JAS24429.1"/>
    <property type="molecule type" value="Transcribed_RNA"/>
</dbReference>
<keyword evidence="12" id="KW-0548">Nucleotidyltransferase</keyword>
<evidence type="ECO:0000259" key="35">
    <source>
        <dbReference type="PROSITE" id="PS50172"/>
    </source>
</evidence>
<keyword evidence="6" id="KW-0963">Cytoplasm</keyword>
<feature type="region of interest" description="Disordered" evidence="33">
    <location>
        <begin position="92"/>
        <end position="111"/>
    </location>
</feature>
<keyword evidence="10 32" id="KW-0328">Glycosyltransferase</keyword>
<dbReference type="PROSITE" id="PS00347">
    <property type="entry name" value="ZF_PARP_1"/>
    <property type="match status" value="1"/>
</dbReference>
<evidence type="ECO:0000256" key="29">
    <source>
        <dbReference type="ARBA" id="ARBA00048339"/>
    </source>
</evidence>
<dbReference type="PANTHER" id="PTHR10459">
    <property type="entry name" value="DNA LIGASE"/>
    <property type="match status" value="1"/>
</dbReference>
<dbReference type="Gene3D" id="2.20.25.630">
    <property type="match status" value="1"/>
</dbReference>
<evidence type="ECO:0000256" key="22">
    <source>
        <dbReference type="ARBA" id="ARBA00023163"/>
    </source>
</evidence>
<keyword evidence="9" id="KW-0399">Innate immunity</keyword>
<keyword evidence="13 32" id="KW-0479">Metal-binding</keyword>
<comment type="catalytic activity">
    <reaction evidence="28">
        <text>L-histidyl-[protein] + NAD(+) = N(tele)-(ADP-D-ribosyl)-L-histidyl-[protein] + nicotinamide + H(+)</text>
        <dbReference type="Rhea" id="RHEA:72071"/>
        <dbReference type="Rhea" id="RHEA-COMP:9745"/>
        <dbReference type="Rhea" id="RHEA-COMP:18085"/>
        <dbReference type="ChEBI" id="CHEBI:15378"/>
        <dbReference type="ChEBI" id="CHEBI:17154"/>
        <dbReference type="ChEBI" id="CHEBI:29979"/>
        <dbReference type="ChEBI" id="CHEBI:57540"/>
        <dbReference type="ChEBI" id="CHEBI:191398"/>
    </reaction>
    <physiologicalReaction direction="left-to-right" evidence="28">
        <dbReference type="Rhea" id="RHEA:72072"/>
    </physiologicalReaction>
</comment>
<comment type="similarity">
    <text evidence="26">Belongs to the ARTD/PARP family.</text>
</comment>
<dbReference type="SUPFAM" id="SSF56399">
    <property type="entry name" value="ADP-ribosylation"/>
    <property type="match status" value="1"/>
</dbReference>
<dbReference type="InterPro" id="IPR036957">
    <property type="entry name" value="Znf_PARP_sf"/>
</dbReference>
<dbReference type="InterPro" id="IPR012317">
    <property type="entry name" value="Poly(ADP-ribose)pol_cat_dom"/>
</dbReference>
<protein>
    <recommendedName>
        <fullName evidence="31 32">Poly [ADP-ribose] polymerase</fullName>
        <ecNumber evidence="4 32">2.4.2.30</ecNumber>
    </recommendedName>
</protein>
<dbReference type="PROSITE" id="PS52007">
    <property type="entry name" value="PADR1"/>
    <property type="match status" value="1"/>
</dbReference>
<dbReference type="Pfam" id="PF02877">
    <property type="entry name" value="PARP_reg"/>
    <property type="match status" value="1"/>
</dbReference>
<dbReference type="Pfam" id="PF00533">
    <property type="entry name" value="BRCT"/>
    <property type="match status" value="1"/>
</dbReference>
<evidence type="ECO:0000256" key="3">
    <source>
        <dbReference type="ARBA" id="ARBA00004604"/>
    </source>
</evidence>
<dbReference type="SMART" id="SM01335">
    <property type="entry name" value="PADR1"/>
    <property type="match status" value="1"/>
</dbReference>
<dbReference type="GO" id="GO:0140805">
    <property type="term" value="F:NAD+-protein-serine ADP-ribosyltransferase activity"/>
    <property type="evidence" value="ECO:0007669"/>
    <property type="project" value="RHEA"/>
</dbReference>
<dbReference type="Pfam" id="PF05406">
    <property type="entry name" value="WGR"/>
    <property type="match status" value="1"/>
</dbReference>
<evidence type="ECO:0000259" key="37">
    <source>
        <dbReference type="PROSITE" id="PS51060"/>
    </source>
</evidence>
<evidence type="ECO:0000256" key="19">
    <source>
        <dbReference type="ARBA" id="ARBA00023015"/>
    </source>
</evidence>
<evidence type="ECO:0000256" key="7">
    <source>
        <dbReference type="ARBA" id="ARBA00022499"/>
    </source>
</evidence>
<evidence type="ECO:0000259" key="36">
    <source>
        <dbReference type="PROSITE" id="PS51059"/>
    </source>
</evidence>
<organism evidence="39">
    <name type="scientific">Clastoptera arizonana</name>
    <name type="common">Arizona spittle bug</name>
    <dbReference type="NCBI Taxonomy" id="38151"/>
    <lineage>
        <taxon>Eukaryota</taxon>
        <taxon>Metazoa</taxon>
        <taxon>Ecdysozoa</taxon>
        <taxon>Arthropoda</taxon>
        <taxon>Hexapoda</taxon>
        <taxon>Insecta</taxon>
        <taxon>Pterygota</taxon>
        <taxon>Neoptera</taxon>
        <taxon>Paraneoptera</taxon>
        <taxon>Hemiptera</taxon>
        <taxon>Auchenorrhyncha</taxon>
        <taxon>Cercopoidea</taxon>
        <taxon>Clastopteridae</taxon>
        <taxon>Clastoptera</taxon>
    </lineage>
</organism>
<evidence type="ECO:0000256" key="4">
    <source>
        <dbReference type="ARBA" id="ARBA00012020"/>
    </source>
</evidence>
<dbReference type="InterPro" id="IPR036616">
    <property type="entry name" value="Poly(ADP-ribose)pol_reg_dom_sf"/>
</dbReference>
<feature type="domain" description="PARP alpha-helical" evidence="37">
    <location>
        <begin position="644"/>
        <end position="762"/>
    </location>
</feature>
<keyword evidence="14" id="KW-0677">Repeat</keyword>
<evidence type="ECO:0000256" key="2">
    <source>
        <dbReference type="ARBA" id="ARBA00004514"/>
    </source>
</evidence>
<keyword evidence="20 32" id="KW-0520">NAD</keyword>
<dbReference type="GO" id="GO:0005829">
    <property type="term" value="C:cytosol"/>
    <property type="evidence" value="ECO:0007669"/>
    <property type="project" value="UniProtKB-SubCell"/>
</dbReference>
<evidence type="ECO:0000256" key="26">
    <source>
        <dbReference type="ARBA" id="ARBA00024347"/>
    </source>
</evidence>
<keyword evidence="22" id="KW-0804">Transcription</keyword>
<keyword evidence="8" id="KW-0021">Allosteric enzyme</keyword>
<evidence type="ECO:0000256" key="32">
    <source>
        <dbReference type="PIRNR" id="PIRNR000489"/>
    </source>
</evidence>
<evidence type="ECO:0000256" key="27">
    <source>
        <dbReference type="ARBA" id="ARBA00033987"/>
    </source>
</evidence>
<comment type="catalytic activity">
    <reaction evidence="30">
        <text>L-seryl-[protein] + NAD(+) = O-(ADP-D-ribosyl)-L-seryl-[protein] + nicotinamide + H(+)</text>
        <dbReference type="Rhea" id="RHEA:58232"/>
        <dbReference type="Rhea" id="RHEA-COMP:9863"/>
        <dbReference type="Rhea" id="RHEA-COMP:15091"/>
        <dbReference type="ChEBI" id="CHEBI:15378"/>
        <dbReference type="ChEBI" id="CHEBI:17154"/>
        <dbReference type="ChEBI" id="CHEBI:29999"/>
        <dbReference type="ChEBI" id="CHEBI:57540"/>
        <dbReference type="ChEBI" id="CHEBI:142556"/>
    </reaction>
    <physiologicalReaction direction="left-to-right" evidence="30">
        <dbReference type="Rhea" id="RHEA:58233"/>
    </physiologicalReaction>
</comment>
<dbReference type="GO" id="GO:0008270">
    <property type="term" value="F:zinc ion binding"/>
    <property type="evidence" value="ECO:0007669"/>
    <property type="project" value="UniProtKB-KW"/>
</dbReference>
<dbReference type="InterPro" id="IPR004102">
    <property type="entry name" value="Poly(ADP-ribose)pol_reg_dom"/>
</dbReference>
<dbReference type="Pfam" id="PF21728">
    <property type="entry name" value="PADR1_N"/>
    <property type="match status" value="1"/>
</dbReference>
<accession>A0A1B6DFG5</accession>
<dbReference type="GO" id="GO:0045087">
    <property type="term" value="P:innate immune response"/>
    <property type="evidence" value="ECO:0007669"/>
    <property type="project" value="UniProtKB-KW"/>
</dbReference>
<evidence type="ECO:0000256" key="1">
    <source>
        <dbReference type="ARBA" id="ARBA00004286"/>
    </source>
</evidence>
<gene>
    <name evidence="39" type="ORF">g.17165</name>
</gene>
<dbReference type="GO" id="GO:0051287">
    <property type="term" value="F:NAD binding"/>
    <property type="evidence" value="ECO:0007669"/>
    <property type="project" value="UniProtKB-UniRule"/>
</dbReference>
<keyword evidence="16" id="KW-0863">Zinc-finger</keyword>
<evidence type="ECO:0000259" key="38">
    <source>
        <dbReference type="PROSITE" id="PS51977"/>
    </source>
</evidence>
<evidence type="ECO:0000256" key="15">
    <source>
        <dbReference type="ARBA" id="ARBA00022765"/>
    </source>
</evidence>
<dbReference type="PANTHER" id="PTHR10459:SF112">
    <property type="entry name" value="POLY [ADP-RIBOSE] POLYMERASE 1"/>
    <property type="match status" value="1"/>
</dbReference>
<comment type="catalytic activity">
    <reaction evidence="25">
        <text>L-aspartyl-[protein] + NAD(+) = 4-O-(ADP-D-ribosyl)-L-aspartyl-[protein] + nicotinamide</text>
        <dbReference type="Rhea" id="RHEA:54424"/>
        <dbReference type="Rhea" id="RHEA-COMP:9867"/>
        <dbReference type="Rhea" id="RHEA-COMP:13832"/>
        <dbReference type="ChEBI" id="CHEBI:17154"/>
        <dbReference type="ChEBI" id="CHEBI:29961"/>
        <dbReference type="ChEBI" id="CHEBI:57540"/>
        <dbReference type="ChEBI" id="CHEBI:138102"/>
    </reaction>
    <physiologicalReaction direction="left-to-right" evidence="25">
        <dbReference type="Rhea" id="RHEA:54425"/>
    </physiologicalReaction>
</comment>
<dbReference type="AlphaFoldDB" id="A0A1B6DFG5"/>
<dbReference type="GO" id="GO:0003950">
    <property type="term" value="F:NAD+ poly-ADP-ribosyltransferase activity"/>
    <property type="evidence" value="ECO:0007669"/>
    <property type="project" value="UniProtKB-UniRule"/>
</dbReference>
<dbReference type="InterPro" id="IPR038650">
    <property type="entry name" value="PADR1_C_dom_sf"/>
</dbReference>
<dbReference type="CDD" id="cd08001">
    <property type="entry name" value="WGR_PARP1_like"/>
    <property type="match status" value="1"/>
</dbReference>
<evidence type="ECO:0000256" key="6">
    <source>
        <dbReference type="ARBA" id="ARBA00022490"/>
    </source>
</evidence>
<dbReference type="InterPro" id="IPR036420">
    <property type="entry name" value="BRCT_dom_sf"/>
</dbReference>
<dbReference type="SMART" id="SM00773">
    <property type="entry name" value="WGR"/>
    <property type="match status" value="1"/>
</dbReference>
<feature type="domain" description="BRCT" evidence="35">
    <location>
        <begin position="375"/>
        <end position="467"/>
    </location>
</feature>
<sequence>MEEDFPFSAEYAKSSRSNCRGCKTQIEKDTLRLAVMVQSPMFDGKTPHWYHFSCFFGKQRVKSIGDIKHFDNLRWEDQEKIKNKVEKSTCSAVEENGDKSTKKGKKRAASKGSKSDDLLFGIEYAKSGRAECRGCHEKILKDEVRISKMDYESDEGRRYGGIPRWHHIECFAKLRIELEFFSPGNTLNGFNTLKQEDKDTVTKTLPKIAEVKKEDDSVSDPKKIKIEPKDPKALEKQSKTLYKYIDKLKTLTKSELTALLEYNDQDFGGGVDRMCQNLADCMTFGSLVRCDKCKTGQLVYYSGIGYKCSGNATEWVNCDNVMLEPPRKPFKAPSELVEKHSFLKIKSKIGKRIIELTERSQPTTSASNLPKVKSERNFSLKNMEFVVLGKTEMSKDEIKNQIVKMGGKLTTKIHNNLAAVISTQDEVDKMGSRMTNVKNCDIQVVPEGFLQESLAGGALENIKKMNISSWGSDPKKRLAFIEQKEAIKFTKSKSQFTKSVPTKVTLKVKGGSAVDPDSGLEDVAHVYKEGNDLYSTVLGLTDISKGVNKYYKMQILESDSKSSYWFFRSWGRIGTTIGDYKLQKESSLKEAKKQFKHHYAEKSGNDWEDRHDFKKVASKMVPMDLNYGEDEVDSVAIATDEGIESKLPKAVQDLISLILNVNTMKEVMMEFELDLQKMPLGKISKKQIQKAYLVLQELQQILKASNPTKTVILDISNKFYTLVPHDYGIDNPPPLDSEEIIKTKMDMLENLLDLEIAYNIMKPNSTDAGIHPVDAHYHKLNTDITVLEKDSKDFEMLKLYVKNTHAETHNQYELEILEAFKISRHGEEKRYKPFKKLPNKKLLWHGSRITNFAGILSQGLRIAPPEAPSTGYMFGKGIYFADMVSKSANYCMTSPSKNVGLLMLCEVALGNMYERTQAEYVEKLPNGMHSTKGLGATEPDPEASLKLEGEIEVPLGPPKNVLKRDQTSLLYNEYIVYDVAQVKAQYLLKIDFKYKY</sequence>
<dbReference type="PROSITE" id="PS51059">
    <property type="entry name" value="PARP_CATALYTIC"/>
    <property type="match status" value="1"/>
</dbReference>
<dbReference type="EC" id="2.4.2.30" evidence="4 32"/>
<dbReference type="FunFam" id="1.20.142.10:FF:000001">
    <property type="entry name" value="Poly [ADP-ribose] polymerase"/>
    <property type="match status" value="1"/>
</dbReference>
<dbReference type="PROSITE" id="PS51977">
    <property type="entry name" value="WGR"/>
    <property type="match status" value="1"/>
</dbReference>
<comment type="catalytic activity">
    <reaction evidence="27 32">
        <text>NAD(+) + (ADP-D-ribosyl)n-acceptor = nicotinamide + (ADP-D-ribosyl)n+1-acceptor + H(+).</text>
        <dbReference type="EC" id="2.4.2.30"/>
    </reaction>
</comment>
<dbReference type="InterPro" id="IPR049296">
    <property type="entry name" value="PARP1-like_PADR1_N"/>
</dbReference>
<dbReference type="Gene3D" id="1.10.20.130">
    <property type="match status" value="1"/>
</dbReference>
<dbReference type="Pfam" id="PF00645">
    <property type="entry name" value="zf-PARP"/>
    <property type="match status" value="2"/>
</dbReference>
<name>A0A1B6DFG5_9HEMI</name>
<evidence type="ECO:0000256" key="31">
    <source>
        <dbReference type="ARBA" id="ARBA00071874"/>
    </source>
</evidence>
<evidence type="ECO:0000256" key="28">
    <source>
        <dbReference type="ARBA" id="ARBA00048241"/>
    </source>
</evidence>
<keyword evidence="23 32" id="KW-0539">Nucleus</keyword>
<feature type="domain" description="PARP-type" evidence="34">
    <location>
        <begin position="120"/>
        <end position="209"/>
    </location>
</feature>
<evidence type="ECO:0000256" key="17">
    <source>
        <dbReference type="ARBA" id="ARBA00022833"/>
    </source>
</evidence>
<feature type="domain" description="WGR" evidence="38">
    <location>
        <begin position="523"/>
        <end position="620"/>
    </location>
</feature>
<dbReference type="SUPFAM" id="SSF57716">
    <property type="entry name" value="Glucocorticoid receptor-like (DNA-binding domain)"/>
    <property type="match status" value="2"/>
</dbReference>
<dbReference type="InterPro" id="IPR001357">
    <property type="entry name" value="BRCT_dom"/>
</dbReference>
<dbReference type="GO" id="GO:0070212">
    <property type="term" value="P:protein poly-ADP-ribosylation"/>
    <property type="evidence" value="ECO:0007669"/>
    <property type="project" value="TreeGrafter"/>
</dbReference>
<dbReference type="GO" id="GO:0006302">
    <property type="term" value="P:double-strand break repair"/>
    <property type="evidence" value="ECO:0007669"/>
    <property type="project" value="TreeGrafter"/>
</dbReference>
<comment type="catalytic activity">
    <reaction evidence="29">
        <text>L-tyrosyl-[protein] + NAD(+) = O-(ADP-D-ribosyl)-L-tyrosyl-[protein] + nicotinamide + H(+)</text>
        <dbReference type="Rhea" id="RHEA:58236"/>
        <dbReference type="Rhea" id="RHEA-COMP:10136"/>
        <dbReference type="Rhea" id="RHEA-COMP:15092"/>
        <dbReference type="ChEBI" id="CHEBI:15378"/>
        <dbReference type="ChEBI" id="CHEBI:17154"/>
        <dbReference type="ChEBI" id="CHEBI:46858"/>
        <dbReference type="ChEBI" id="CHEBI:57540"/>
        <dbReference type="ChEBI" id="CHEBI:142557"/>
    </reaction>
    <physiologicalReaction direction="left-to-right" evidence="29">
        <dbReference type="Rhea" id="RHEA:58237"/>
    </physiologicalReaction>
</comment>
<feature type="domain" description="PARP-type" evidence="34">
    <location>
        <begin position="7"/>
        <end position="89"/>
    </location>
</feature>
<dbReference type="CDD" id="cd17747">
    <property type="entry name" value="BRCT_PARP1"/>
    <property type="match status" value="1"/>
</dbReference>
<keyword evidence="7" id="KW-1017">Isopeptide bond</keyword>
<dbReference type="CDD" id="cd01437">
    <property type="entry name" value="parp_like"/>
    <property type="match status" value="1"/>
</dbReference>
<dbReference type="Gene3D" id="3.40.50.10190">
    <property type="entry name" value="BRCT domain"/>
    <property type="match status" value="1"/>
</dbReference>
<dbReference type="SUPFAM" id="SSF52113">
    <property type="entry name" value="BRCT domain"/>
    <property type="match status" value="1"/>
</dbReference>
<keyword evidence="18" id="KW-0391">Immunity</keyword>
<evidence type="ECO:0000256" key="10">
    <source>
        <dbReference type="ARBA" id="ARBA00022676"/>
    </source>
</evidence>
<dbReference type="Pfam" id="PF00644">
    <property type="entry name" value="PARP"/>
    <property type="match status" value="1"/>
</dbReference>
<dbReference type="Gene3D" id="1.20.142.10">
    <property type="entry name" value="Poly(ADP-ribose) polymerase, regulatory domain"/>
    <property type="match status" value="1"/>
</dbReference>
<dbReference type="GO" id="GO:0140806">
    <property type="term" value="F:NAD+-protein-aspartate ADP-ribosyltransferase activity"/>
    <property type="evidence" value="ECO:0007669"/>
    <property type="project" value="RHEA"/>
</dbReference>
<keyword evidence="5" id="KW-0158">Chromosome</keyword>